<reference evidence="1" key="3">
    <citation type="submission" date="2025-08" db="UniProtKB">
        <authorList>
            <consortium name="Ensembl"/>
        </authorList>
    </citation>
    <scope>IDENTIFICATION</scope>
    <source>
        <strain evidence="1">C57BL/6J</strain>
    </source>
</reference>
<dbReference type="GeneTree" id="ENSGT00940000159024"/>
<reference evidence="1 3" key="1">
    <citation type="journal article" date="2009" name="PLoS Biol.">
        <title>Lineage-specific biology revealed by a finished genome assembly of the mouse.</title>
        <authorList>
            <consortium name="Mouse Genome Sequencing Consortium"/>
            <person name="Church D.M."/>
            <person name="Goodstadt L."/>
            <person name="Hillier L.W."/>
            <person name="Zody M.C."/>
            <person name="Goldstein S."/>
            <person name="She X."/>
            <person name="Bult C.J."/>
            <person name="Agarwala R."/>
            <person name="Cherry J.L."/>
            <person name="DiCuccio M."/>
            <person name="Hlavina W."/>
            <person name="Kapustin Y."/>
            <person name="Meric P."/>
            <person name="Maglott D."/>
            <person name="Birtle Z."/>
            <person name="Marques A.C."/>
            <person name="Graves T."/>
            <person name="Zhou S."/>
            <person name="Teague B."/>
            <person name="Potamousis K."/>
            <person name="Churas C."/>
            <person name="Place M."/>
            <person name="Herschleb J."/>
            <person name="Runnheim R."/>
            <person name="Forrest D."/>
            <person name="Amos-Landgraf J."/>
            <person name="Schwartz D.C."/>
            <person name="Cheng Z."/>
            <person name="Lindblad-Toh K."/>
            <person name="Eichler E.E."/>
            <person name="Ponting C.P."/>
        </authorList>
    </citation>
    <scope>NUCLEOTIDE SEQUENCE [LARGE SCALE GENOMIC DNA]</scope>
    <source>
        <strain evidence="1 3">C57BL/6J</strain>
    </source>
</reference>
<dbReference type="Proteomes" id="UP000000589">
    <property type="component" value="Chromosome 5"/>
</dbReference>
<reference evidence="1 3" key="2">
    <citation type="journal article" date="2011" name="PLoS Biol.">
        <title>Modernizing reference genome assemblies.</title>
        <authorList>
            <person name="Church D.M."/>
            <person name="Schneider V.A."/>
            <person name="Graves T."/>
            <person name="Auger K."/>
            <person name="Cunningham F."/>
            <person name="Bouk N."/>
            <person name="Chen H.C."/>
            <person name="Agarwala R."/>
            <person name="McLaren W.M."/>
            <person name="Ritchie G.R."/>
            <person name="Albracht D."/>
            <person name="Kremitzki M."/>
            <person name="Rock S."/>
            <person name="Kotkiewicz H."/>
            <person name="Kremitzki C."/>
            <person name="Wollam A."/>
            <person name="Trani L."/>
            <person name="Fulton L."/>
            <person name="Fulton R."/>
            <person name="Matthews L."/>
            <person name="Whitehead S."/>
            <person name="Chow W."/>
            <person name="Torrance J."/>
            <person name="Dunn M."/>
            <person name="Harden G."/>
            <person name="Threadgold G."/>
            <person name="Wood J."/>
            <person name="Collins J."/>
            <person name="Heath P."/>
            <person name="Griffiths G."/>
            <person name="Pelan S."/>
            <person name="Grafham D."/>
            <person name="Eichler E.E."/>
            <person name="Weinstock G."/>
            <person name="Mardis E.R."/>
            <person name="Wilson R.K."/>
            <person name="Howe K."/>
            <person name="Flicek P."/>
            <person name="Hubbard T."/>
        </authorList>
    </citation>
    <scope>NUCLEOTIDE SEQUENCE [LARGE SCALE GENOMIC DNA]</scope>
    <source>
        <strain evidence="1 3">C57BL/6J</strain>
    </source>
</reference>
<dbReference type="MGI" id="MGI:95616">
    <property type="gene designation" value="Gabra4"/>
</dbReference>
<organism evidence="1 3">
    <name type="scientific">Mus musculus</name>
    <name type="common">Mouse</name>
    <dbReference type="NCBI Taxonomy" id="10090"/>
    <lineage>
        <taxon>Eukaryota</taxon>
        <taxon>Metazoa</taxon>
        <taxon>Chordata</taxon>
        <taxon>Craniata</taxon>
        <taxon>Vertebrata</taxon>
        <taxon>Euteleostomi</taxon>
        <taxon>Mammalia</taxon>
        <taxon>Eutheria</taxon>
        <taxon>Euarchontoglires</taxon>
        <taxon>Glires</taxon>
        <taxon>Rodentia</taxon>
        <taxon>Myomorpha</taxon>
        <taxon>Muroidea</taxon>
        <taxon>Muridae</taxon>
        <taxon>Murinae</taxon>
        <taxon>Mus</taxon>
        <taxon>Mus</taxon>
    </lineage>
</organism>
<protein>
    <submittedName>
        <fullName evidence="1">Gamma-aminobutyric acid type A receptor subunit alpha 4</fullName>
    </submittedName>
</protein>
<name>A0A0G2JF83_MOUSE</name>
<dbReference type="ExpressionAtlas" id="A0A0G2JF83">
    <property type="expression patterns" value="baseline and differential"/>
</dbReference>
<dbReference type="Ensembl" id="ENSMUST00000197994.2">
    <property type="protein sequence ID" value="ENSMUSP00000143063.2"/>
    <property type="gene ID" value="ENSMUSG00000029211.12"/>
</dbReference>
<sequence>MVSVQKFKRIPRTELKGREIVPGKFYPYSGQFAGWL</sequence>
<keyword evidence="3" id="KW-1185">Reference proteome</keyword>
<dbReference type="VEuPathDB" id="HostDB:ENSMUSG00000029211"/>
<dbReference type="AGR" id="MGI:95616"/>
<proteinExistence type="predicted"/>
<dbReference type="Antibodypedia" id="12041">
    <property type="antibodies" value="422 antibodies from 38 providers"/>
</dbReference>
<dbReference type="AlphaFoldDB" id="A0A0G2JF83"/>
<evidence type="ECO:0000313" key="2">
    <source>
        <dbReference type="MGI" id="MGI:95616"/>
    </source>
</evidence>
<dbReference type="SMR" id="A0A0G2JF83"/>
<evidence type="ECO:0000313" key="3">
    <source>
        <dbReference type="Proteomes" id="UP000000589"/>
    </source>
</evidence>
<accession>A0A0G2JF83</accession>
<reference evidence="1" key="4">
    <citation type="submission" date="2025-09" db="UniProtKB">
        <authorList>
            <consortium name="Ensembl"/>
        </authorList>
    </citation>
    <scope>IDENTIFICATION</scope>
    <source>
        <strain evidence="1">C57BL/6J</strain>
    </source>
</reference>
<dbReference type="Bgee" id="ENSMUSG00000029211">
    <property type="expression patterns" value="Expressed in lateral geniculate body and 146 other cell types or tissues"/>
</dbReference>
<evidence type="ECO:0000313" key="1">
    <source>
        <dbReference type="Ensembl" id="ENSMUSP00000143063.2"/>
    </source>
</evidence>
<gene>
    <name evidence="1 2" type="primary">Gabra4</name>
</gene>